<organism evidence="3 4">
    <name type="scientific">Owenia fusiformis</name>
    <name type="common">Polychaete worm</name>
    <dbReference type="NCBI Taxonomy" id="6347"/>
    <lineage>
        <taxon>Eukaryota</taxon>
        <taxon>Metazoa</taxon>
        <taxon>Spiralia</taxon>
        <taxon>Lophotrochozoa</taxon>
        <taxon>Annelida</taxon>
        <taxon>Polychaeta</taxon>
        <taxon>Sedentaria</taxon>
        <taxon>Canalipalpata</taxon>
        <taxon>Sabellida</taxon>
        <taxon>Oweniida</taxon>
        <taxon>Oweniidae</taxon>
        <taxon>Owenia</taxon>
    </lineage>
</organism>
<dbReference type="InterPro" id="IPR006886">
    <property type="entry name" value="RNA_pol_III_Rpc5"/>
</dbReference>
<name>A0A8J1XYA5_OWEFU</name>
<protein>
    <recommendedName>
        <fullName evidence="2">DNA-directed RNA polymerase III subunit RPC5 C-terminal domain-containing protein</fullName>
    </recommendedName>
</protein>
<dbReference type="AlphaFoldDB" id="A0A8J1XYA5"/>
<dbReference type="PANTHER" id="PTHR12069:SF0">
    <property type="entry name" value="DNA-DIRECTED RNA POLYMERASE III SUBUNIT RPC5"/>
    <property type="match status" value="1"/>
</dbReference>
<dbReference type="PANTHER" id="PTHR12069">
    <property type="entry name" value="DNA-DIRECTED RNA POLYMERASES III 80 KDA POLYPEPTIDE RNA POLYMERASE III SUBUNIT 5"/>
    <property type="match status" value="1"/>
</dbReference>
<keyword evidence="4" id="KW-1185">Reference proteome</keyword>
<gene>
    <name evidence="3" type="ORF">OFUS_LOCUS19293</name>
</gene>
<dbReference type="Pfam" id="PF04801">
    <property type="entry name" value="RPC5"/>
    <property type="match status" value="1"/>
</dbReference>
<dbReference type="Proteomes" id="UP000749559">
    <property type="component" value="Unassembled WGS sequence"/>
</dbReference>
<dbReference type="InterPro" id="IPR045576">
    <property type="entry name" value="RPC5_C"/>
</dbReference>
<dbReference type="GO" id="GO:0005666">
    <property type="term" value="C:RNA polymerase III complex"/>
    <property type="evidence" value="ECO:0007669"/>
    <property type="project" value="TreeGrafter"/>
</dbReference>
<comment type="caution">
    <text evidence="3">The sequence shown here is derived from an EMBL/GenBank/DDBJ whole genome shotgun (WGS) entry which is preliminary data.</text>
</comment>
<evidence type="ECO:0000256" key="1">
    <source>
        <dbReference type="SAM" id="MobiDB-lite"/>
    </source>
</evidence>
<feature type="region of interest" description="Disordered" evidence="1">
    <location>
        <begin position="443"/>
        <end position="521"/>
    </location>
</feature>
<feature type="compositionally biased region" description="Basic residues" evidence="1">
    <location>
        <begin position="456"/>
        <end position="467"/>
    </location>
</feature>
<reference evidence="3" key="1">
    <citation type="submission" date="2022-03" db="EMBL/GenBank/DDBJ databases">
        <authorList>
            <person name="Martin C."/>
        </authorList>
    </citation>
    <scope>NUCLEOTIDE SEQUENCE</scope>
</reference>
<dbReference type="OrthoDB" id="340681at2759"/>
<dbReference type="Pfam" id="PF19725">
    <property type="entry name" value="RPC5_C"/>
    <property type="match status" value="1"/>
</dbReference>
<proteinExistence type="predicted"/>
<accession>A0A8J1XYA5</accession>
<sequence length="671" mass="76042">KMDAEEDPVVHEVNVYLSKSLADNLYLLQYPVRPSSMTYDDVTTLAARMKPEQQKIELELRVNTASANYSKSKGEQIALNVDGAQDYGGGDAPDRFYKSDKMDKQVLTSSRVHLPSARYAAGILKDGELHLTSVHGVVQMRPSFGYMDKADTKIKEDIKAQEAGESSQDEEEEAKPIHVKFSRVESEEAKARRKASYGYLLKQQDEEPWVKMNFHSQHADLSQAVHQQLTSNVSQPVSELHSTPNEFLEKLIEKPSESNSEKPALPTNVISLTQLRNMPVSDQIRSLLINAKVIKFSTLMQLLPKNTDVTAALRPLQQVAMLVQGCWVVKSDVLYPKDTCSPHSGASSDILCRSRDYVMWKFTQSRHVIRKEITSVIKLSTEDVRAILEQMSKVKAHHGWEFIQETDNTFLSRHPEVAQRQTMLWEAKYQQLCKQLKLTAVKEEKKDGGMSPPERPKRRRTTSKSRRSFSDHSDTDSDAPKTEVKNENIDTSRLSGGTAVANGPVRARRRSSSDQDKDKRKKELHLFINEKISEMGVVTFSELKRQFQLKLASCPPGHVLGTGVSDRMLQQAVLDCGGERLKSEWPPKVTKEELFIFYKPGDSTYVQTRQRMLEMFHLDSKIRLHVLQQLLNDKEGLTLTAPEIKNIVKDYCVPGKNGLWYLKGTQPTDNS</sequence>
<feature type="compositionally biased region" description="Basic and acidic residues" evidence="1">
    <location>
        <begin position="468"/>
        <end position="490"/>
    </location>
</feature>
<dbReference type="EMBL" id="CAIIXF020000009">
    <property type="protein sequence ID" value="CAH1794623.1"/>
    <property type="molecule type" value="Genomic_DNA"/>
</dbReference>
<feature type="non-terminal residue" evidence="3">
    <location>
        <position position="1"/>
    </location>
</feature>
<evidence type="ECO:0000313" key="3">
    <source>
        <dbReference type="EMBL" id="CAH1794623.1"/>
    </source>
</evidence>
<dbReference type="GO" id="GO:0042797">
    <property type="term" value="P:tRNA transcription by RNA polymerase III"/>
    <property type="evidence" value="ECO:0007669"/>
    <property type="project" value="TreeGrafter"/>
</dbReference>
<evidence type="ECO:0000313" key="4">
    <source>
        <dbReference type="Proteomes" id="UP000749559"/>
    </source>
</evidence>
<feature type="domain" description="DNA-directed RNA polymerase III subunit RPC5 C-terminal" evidence="2">
    <location>
        <begin position="479"/>
        <end position="665"/>
    </location>
</feature>
<evidence type="ECO:0000259" key="2">
    <source>
        <dbReference type="Pfam" id="PF19725"/>
    </source>
</evidence>